<dbReference type="Proteomes" id="UP000017246">
    <property type="component" value="Unassembled WGS sequence"/>
</dbReference>
<name>A0A0S4MM25_ECHMU</name>
<protein>
    <submittedName>
        <fullName evidence="1">Hypothetical transcript</fullName>
    </submittedName>
</protein>
<accession>A0A0S4MM25</accession>
<dbReference type="AlphaFoldDB" id="A0A0S4MM25"/>
<evidence type="ECO:0000313" key="1">
    <source>
        <dbReference type="EMBL" id="CUT98727.1"/>
    </source>
</evidence>
<dbReference type="EMBL" id="LN902844">
    <property type="protein sequence ID" value="CUT98727.1"/>
    <property type="molecule type" value="Genomic_DNA"/>
</dbReference>
<proteinExistence type="predicted"/>
<keyword evidence="2" id="KW-1185">Reference proteome</keyword>
<organism evidence="1 2">
    <name type="scientific">Echinococcus multilocularis</name>
    <name type="common">Fox tapeworm</name>
    <dbReference type="NCBI Taxonomy" id="6211"/>
    <lineage>
        <taxon>Eukaryota</taxon>
        <taxon>Metazoa</taxon>
        <taxon>Spiralia</taxon>
        <taxon>Lophotrochozoa</taxon>
        <taxon>Platyhelminthes</taxon>
        <taxon>Cestoda</taxon>
        <taxon>Eucestoda</taxon>
        <taxon>Cyclophyllidea</taxon>
        <taxon>Taeniidae</taxon>
        <taxon>Echinococcus</taxon>
    </lineage>
</organism>
<reference evidence="1" key="2">
    <citation type="submission" date="2015-11" db="EMBL/GenBank/DDBJ databases">
        <authorList>
            <person name="Zhang Y."/>
            <person name="Guo Z."/>
        </authorList>
    </citation>
    <scope>NUCLEOTIDE SEQUENCE</scope>
</reference>
<evidence type="ECO:0000313" key="2">
    <source>
        <dbReference type="Proteomes" id="UP000017246"/>
    </source>
</evidence>
<sequence length="91" mass="10213">MWLGGSELKTLCALTTGNEHTRWPAYSPAPIQFLKKDKTPNSLELPRGIIDVGITYLLSCTQTRRQHGAPEYTRGWTAILHSPGRCLSYHC</sequence>
<reference evidence="1" key="1">
    <citation type="journal article" date="2013" name="Nature">
        <title>The genomes of four tapeworm species reveal adaptations to parasitism.</title>
        <authorList>
            <person name="Tsai I.J."/>
            <person name="Zarowiecki M."/>
            <person name="Holroyd N."/>
            <person name="Garciarrubio A."/>
            <person name="Sanchez-Flores A."/>
            <person name="Brooks K.L."/>
            <person name="Tracey A."/>
            <person name="Bobes R.J."/>
            <person name="Fragoso G."/>
            <person name="Sciutto E."/>
            <person name="Aslett M."/>
            <person name="Beasley H."/>
            <person name="Bennett H.M."/>
            <person name="Cai J."/>
            <person name="Camicia F."/>
            <person name="Clark R."/>
            <person name="Cucher M."/>
            <person name="De Silva N."/>
            <person name="Day T.A."/>
            <person name="Deplazes P."/>
            <person name="Estrada K."/>
            <person name="Fernandez C."/>
            <person name="Holland P.W."/>
            <person name="Hou J."/>
            <person name="Hu S."/>
            <person name="Huckvale T."/>
            <person name="Hung S.S."/>
            <person name="Kamenetzky L."/>
            <person name="Keane J.A."/>
            <person name="Kiss F."/>
            <person name="Koziol U."/>
            <person name="Lambert O."/>
            <person name="Liu K."/>
            <person name="Luo X."/>
            <person name="Luo Y."/>
            <person name="Macchiaroli N."/>
            <person name="Nichol S."/>
            <person name="Paps J."/>
            <person name="Parkinson J."/>
            <person name="Pouchkina-Stantcheva N."/>
            <person name="Riddiford N."/>
            <person name="Rosenzvit M."/>
            <person name="Salinas G."/>
            <person name="Wasmuth J.D."/>
            <person name="Zamanian M."/>
            <person name="Zheng Y."/>
            <person name="Cai X."/>
            <person name="Soberon X."/>
            <person name="Olson P.D."/>
            <person name="Laclette J.P."/>
            <person name="Brehm K."/>
            <person name="Berriman M."/>
            <person name="Garciarrubio A."/>
            <person name="Bobes R.J."/>
            <person name="Fragoso G."/>
            <person name="Sanchez-Flores A."/>
            <person name="Estrada K."/>
            <person name="Cevallos M.A."/>
            <person name="Morett E."/>
            <person name="Gonzalez V."/>
            <person name="Portillo T."/>
            <person name="Ochoa-Leyva A."/>
            <person name="Jose M.V."/>
            <person name="Sciutto E."/>
            <person name="Landa A."/>
            <person name="Jimenez L."/>
            <person name="Valdes V."/>
            <person name="Carrero J.C."/>
            <person name="Larralde C."/>
            <person name="Morales-Montor J."/>
            <person name="Limon-Lason J."/>
            <person name="Soberon X."/>
            <person name="Laclette J.P."/>
        </authorList>
    </citation>
    <scope>NUCLEOTIDE SEQUENCE [LARGE SCALE GENOMIC DNA]</scope>
</reference>